<evidence type="ECO:0000256" key="1">
    <source>
        <dbReference type="SAM" id="MobiDB-lite"/>
    </source>
</evidence>
<evidence type="ECO:0000313" key="4">
    <source>
        <dbReference type="EMBL" id="KAK2182104.1"/>
    </source>
</evidence>
<keyword evidence="2" id="KW-0812">Transmembrane</keyword>
<reference evidence="4" key="1">
    <citation type="journal article" date="2023" name="Mol. Biol. Evol.">
        <title>Third-Generation Sequencing Reveals the Adaptive Role of the Epigenome in Three Deep-Sea Polychaetes.</title>
        <authorList>
            <person name="Perez M."/>
            <person name="Aroh O."/>
            <person name="Sun Y."/>
            <person name="Lan Y."/>
            <person name="Juniper S.K."/>
            <person name="Young C.R."/>
            <person name="Angers B."/>
            <person name="Qian P.Y."/>
        </authorList>
    </citation>
    <scope>NUCLEOTIDE SEQUENCE</scope>
    <source>
        <strain evidence="4">R07B-5</strain>
    </source>
</reference>
<feature type="transmembrane region" description="Helical" evidence="2">
    <location>
        <begin position="518"/>
        <end position="538"/>
    </location>
</feature>
<keyword evidence="2" id="KW-1133">Transmembrane helix</keyword>
<feature type="domain" description="Fibrinogen C-terminal" evidence="3">
    <location>
        <begin position="88"/>
        <end position="257"/>
    </location>
</feature>
<dbReference type="PANTHER" id="PTHR19143">
    <property type="entry name" value="FIBRINOGEN/TENASCIN/ANGIOPOEITIN"/>
    <property type="match status" value="1"/>
</dbReference>
<accession>A0AAD9L2C7</accession>
<sequence>MGWDGWVGSGRVGSGRVGSVGSGSGQVGSVGSGRVGQVGQGRVGSGRVGSGRVGSGRVGSGRVGSGRVGSGRVGSGRVGSGRVGSGRVILRHEDGSVNFNDKNWADYKNGFGDVNGEFWLGNERLHAMTKTGHVTLRIDMESFDGETRFAEYSSFSVGDEASEYVLHVGGYIPSSNAGDSLTKVHNGTKFSTPDRDSTIARCPAIYGGSWWYGAQTICSKARLTGKYLTPGHFLFGQGMHWNAFLGMSTSLKWAEMKLKVTRTVADCVAVQNAGGTSSGVYTVYPDGQPLTVFCDHKENNGGWLVSAPTRMHKARTQSCTYDRTSTPTLGIGADGSVNFNDKNWADFKNGFGDVNGEFWLGNERLHAMTKTGHVTLRIDMESFDGETRFAEYSNFSVGDEASEYVLHVAGYIPSSNAGDSLTVVHNGTKFSTPDRDSTIARCPAIYGGSWWYGAQTICSKARLTGKYLTPGHFLLGQGMHWNAFLGMYTSLKWAEMKLKVTRTGVVLLVAYLSSQVRLTLVSVSVVLFFLIPILIVFLSQHSLTIGSNDVFL</sequence>
<feature type="region of interest" description="Disordered" evidence="1">
    <location>
        <begin position="1"/>
        <end position="80"/>
    </location>
</feature>
<dbReference type="Proteomes" id="UP001209878">
    <property type="component" value="Unassembled WGS sequence"/>
</dbReference>
<dbReference type="InterPro" id="IPR036056">
    <property type="entry name" value="Fibrinogen-like_C"/>
</dbReference>
<dbReference type="Gene3D" id="3.90.215.10">
    <property type="entry name" value="Gamma Fibrinogen, chain A, domain 1"/>
    <property type="match status" value="2"/>
</dbReference>
<dbReference type="GO" id="GO:0005615">
    <property type="term" value="C:extracellular space"/>
    <property type="evidence" value="ECO:0007669"/>
    <property type="project" value="TreeGrafter"/>
</dbReference>
<dbReference type="InterPro" id="IPR050373">
    <property type="entry name" value="Fibrinogen_C-term_domain"/>
</dbReference>
<evidence type="ECO:0000256" key="2">
    <source>
        <dbReference type="SAM" id="Phobius"/>
    </source>
</evidence>
<feature type="domain" description="Fibrinogen C-terminal" evidence="3">
    <location>
        <begin position="258"/>
        <end position="502"/>
    </location>
</feature>
<proteinExistence type="predicted"/>
<gene>
    <name evidence="4" type="ORF">NP493_366g01015</name>
</gene>
<protein>
    <recommendedName>
        <fullName evidence="3">Fibrinogen C-terminal domain-containing protein</fullName>
    </recommendedName>
</protein>
<keyword evidence="2" id="KW-0472">Membrane</keyword>
<dbReference type="SUPFAM" id="SSF56496">
    <property type="entry name" value="Fibrinogen C-terminal domain-like"/>
    <property type="match status" value="2"/>
</dbReference>
<keyword evidence="5" id="KW-1185">Reference proteome</keyword>
<organism evidence="4 5">
    <name type="scientific">Ridgeia piscesae</name>
    <name type="common">Tubeworm</name>
    <dbReference type="NCBI Taxonomy" id="27915"/>
    <lineage>
        <taxon>Eukaryota</taxon>
        <taxon>Metazoa</taxon>
        <taxon>Spiralia</taxon>
        <taxon>Lophotrochozoa</taxon>
        <taxon>Annelida</taxon>
        <taxon>Polychaeta</taxon>
        <taxon>Sedentaria</taxon>
        <taxon>Canalipalpata</taxon>
        <taxon>Sabellida</taxon>
        <taxon>Siboglinidae</taxon>
        <taxon>Ridgeia</taxon>
    </lineage>
</organism>
<dbReference type="PROSITE" id="PS51406">
    <property type="entry name" value="FIBRINOGEN_C_2"/>
    <property type="match status" value="2"/>
</dbReference>
<comment type="caution">
    <text evidence="4">The sequence shown here is derived from an EMBL/GenBank/DDBJ whole genome shotgun (WGS) entry which is preliminary data.</text>
</comment>
<evidence type="ECO:0000313" key="5">
    <source>
        <dbReference type="Proteomes" id="UP001209878"/>
    </source>
</evidence>
<dbReference type="AlphaFoldDB" id="A0AAD9L2C7"/>
<name>A0AAD9L2C7_RIDPI</name>
<dbReference type="EMBL" id="JAODUO010000366">
    <property type="protein sequence ID" value="KAK2182104.1"/>
    <property type="molecule type" value="Genomic_DNA"/>
</dbReference>
<dbReference type="Pfam" id="PF00147">
    <property type="entry name" value="Fibrinogen_C"/>
    <property type="match status" value="3"/>
</dbReference>
<evidence type="ECO:0000259" key="3">
    <source>
        <dbReference type="PROSITE" id="PS51406"/>
    </source>
</evidence>
<dbReference type="InterPro" id="IPR002181">
    <property type="entry name" value="Fibrinogen_a/b/g_C_dom"/>
</dbReference>
<dbReference type="CDD" id="cd00087">
    <property type="entry name" value="FReD"/>
    <property type="match status" value="2"/>
</dbReference>
<dbReference type="InterPro" id="IPR014716">
    <property type="entry name" value="Fibrinogen_a/b/g_C_1"/>
</dbReference>
<dbReference type="SMART" id="SM00186">
    <property type="entry name" value="FBG"/>
    <property type="match status" value="2"/>
</dbReference>